<keyword evidence="2" id="KW-1185">Reference proteome</keyword>
<dbReference type="EMBL" id="CM056818">
    <property type="protein sequence ID" value="KAJ8622206.1"/>
    <property type="molecule type" value="Genomic_DNA"/>
</dbReference>
<name>A0ACC2KMD7_PERAE</name>
<protein>
    <submittedName>
        <fullName evidence="1">Uncharacterized protein</fullName>
    </submittedName>
</protein>
<organism evidence="1 2">
    <name type="scientific">Persea americana</name>
    <name type="common">Avocado</name>
    <dbReference type="NCBI Taxonomy" id="3435"/>
    <lineage>
        <taxon>Eukaryota</taxon>
        <taxon>Viridiplantae</taxon>
        <taxon>Streptophyta</taxon>
        <taxon>Embryophyta</taxon>
        <taxon>Tracheophyta</taxon>
        <taxon>Spermatophyta</taxon>
        <taxon>Magnoliopsida</taxon>
        <taxon>Magnoliidae</taxon>
        <taxon>Laurales</taxon>
        <taxon>Lauraceae</taxon>
        <taxon>Persea</taxon>
    </lineage>
</organism>
<sequence>MLSSLFSIVSRLVAERRSPGGPHKLQICDLESWFQKIRTLVCSIEGEEEDRKVEERLFVAALKSPGRCRTCVAGEEEAKRIQTLFEARLAIADRGRRGGTTITTCLHRSRRRQRNPAWGLI</sequence>
<gene>
    <name evidence="1" type="ORF">MRB53_030735</name>
</gene>
<reference evidence="1 2" key="1">
    <citation type="journal article" date="2022" name="Hortic Res">
        <title>A haplotype resolved chromosomal level avocado genome allows analysis of novel avocado genes.</title>
        <authorList>
            <person name="Nath O."/>
            <person name="Fletcher S.J."/>
            <person name="Hayward A."/>
            <person name="Shaw L.M."/>
            <person name="Masouleh A.K."/>
            <person name="Furtado A."/>
            <person name="Henry R.J."/>
            <person name="Mitter N."/>
        </authorList>
    </citation>
    <scope>NUCLEOTIDE SEQUENCE [LARGE SCALE GENOMIC DNA]</scope>
    <source>
        <strain evidence="2">cv. Hass</strain>
    </source>
</reference>
<dbReference type="Proteomes" id="UP001234297">
    <property type="component" value="Chromosome 10"/>
</dbReference>
<comment type="caution">
    <text evidence="1">The sequence shown here is derived from an EMBL/GenBank/DDBJ whole genome shotgun (WGS) entry which is preliminary data.</text>
</comment>
<proteinExistence type="predicted"/>
<evidence type="ECO:0000313" key="2">
    <source>
        <dbReference type="Proteomes" id="UP001234297"/>
    </source>
</evidence>
<accession>A0ACC2KMD7</accession>
<evidence type="ECO:0000313" key="1">
    <source>
        <dbReference type="EMBL" id="KAJ8622206.1"/>
    </source>
</evidence>